<evidence type="ECO:0000256" key="1">
    <source>
        <dbReference type="SAM" id="SignalP"/>
    </source>
</evidence>
<dbReference type="Gene3D" id="1.20.1270.180">
    <property type="match status" value="1"/>
</dbReference>
<comment type="caution">
    <text evidence="3">The sequence shown here is derived from an EMBL/GenBank/DDBJ whole genome shotgun (WGS) entry which is preliminary data.</text>
</comment>
<protein>
    <submittedName>
        <fullName evidence="3">Uncharacterized protein DUF1311</fullName>
    </submittedName>
</protein>
<dbReference type="AlphaFoldDB" id="A0A370FP08"/>
<evidence type="ECO:0000259" key="2">
    <source>
        <dbReference type="Pfam" id="PF07007"/>
    </source>
</evidence>
<gene>
    <name evidence="3" type="ORF">DFR41_1011223</name>
</gene>
<dbReference type="EMBL" id="QQAV01000001">
    <property type="protein sequence ID" value="RDI29467.1"/>
    <property type="molecule type" value="Genomic_DNA"/>
</dbReference>
<name>A0A370FP08_9BURK</name>
<keyword evidence="1" id="KW-0732">Signal</keyword>
<proteinExistence type="predicted"/>
<keyword evidence="4" id="KW-1185">Reference proteome</keyword>
<reference evidence="3 4" key="1">
    <citation type="submission" date="2018-07" db="EMBL/GenBank/DDBJ databases">
        <title>Genomic Encyclopedia of Type Strains, Phase IV (KMG-IV): sequencing the most valuable type-strain genomes for metagenomic binning, comparative biology and taxonomic classification.</title>
        <authorList>
            <person name="Goeker M."/>
        </authorList>
    </citation>
    <scope>NUCLEOTIDE SEQUENCE [LARGE SCALE GENOMIC DNA]</scope>
    <source>
        <strain evidence="3 4">DSM 21352</strain>
    </source>
</reference>
<dbReference type="InterPro" id="IPR009739">
    <property type="entry name" value="LprI-like_N"/>
</dbReference>
<dbReference type="OrthoDB" id="7065005at2"/>
<evidence type="ECO:0000313" key="4">
    <source>
        <dbReference type="Proteomes" id="UP000255265"/>
    </source>
</evidence>
<feature type="chain" id="PRO_5016604063" evidence="1">
    <location>
        <begin position="24"/>
        <end position="149"/>
    </location>
</feature>
<dbReference type="Proteomes" id="UP000255265">
    <property type="component" value="Unassembled WGS sequence"/>
</dbReference>
<feature type="signal peptide" evidence="1">
    <location>
        <begin position="1"/>
        <end position="23"/>
    </location>
</feature>
<evidence type="ECO:0000313" key="3">
    <source>
        <dbReference type="EMBL" id="RDI29467.1"/>
    </source>
</evidence>
<dbReference type="Pfam" id="PF07007">
    <property type="entry name" value="LprI"/>
    <property type="match status" value="1"/>
</dbReference>
<accession>A0A370FP08</accession>
<feature type="domain" description="Lysozyme inhibitor LprI-like N-terminal" evidence="2">
    <location>
        <begin position="43"/>
        <end position="139"/>
    </location>
</feature>
<sequence length="149" mass="16091">MHAVSWLNSRLCLSACLAFPAFAAAPVPSVRDRVVLEACSDFSQSGMLECLVKEEVASRARLRQAEGKMIAALSKWDEDANYVDQARATLAVSGKEFGRYRDAQCALARSLRGGAAGNGRETARLACISALNNKRAEQLLDMAADLLSR</sequence>
<dbReference type="RefSeq" id="WP_114802037.1">
    <property type="nucleotide sequence ID" value="NZ_QQAV01000001.1"/>
</dbReference>
<organism evidence="3 4">
    <name type="scientific">Pseudacidovorax intermedius</name>
    <dbReference type="NCBI Taxonomy" id="433924"/>
    <lineage>
        <taxon>Bacteria</taxon>
        <taxon>Pseudomonadati</taxon>
        <taxon>Pseudomonadota</taxon>
        <taxon>Betaproteobacteria</taxon>
        <taxon>Burkholderiales</taxon>
        <taxon>Comamonadaceae</taxon>
        <taxon>Pseudacidovorax</taxon>
    </lineage>
</organism>